<protein>
    <submittedName>
        <fullName evidence="9 10">Ubiquitin-protein ligase BRE1A, putative</fullName>
    </submittedName>
</protein>
<dbReference type="Pfam" id="PF12542">
    <property type="entry name" value="CWC25"/>
    <property type="match status" value="1"/>
</dbReference>
<accession>E0VFN5</accession>
<organism>
    <name type="scientific">Pediculus humanus subsp. corporis</name>
    <name type="common">Body louse</name>
    <dbReference type="NCBI Taxonomy" id="121224"/>
    <lineage>
        <taxon>Eukaryota</taxon>
        <taxon>Metazoa</taxon>
        <taxon>Ecdysozoa</taxon>
        <taxon>Arthropoda</taxon>
        <taxon>Hexapoda</taxon>
        <taxon>Insecta</taxon>
        <taxon>Pterygota</taxon>
        <taxon>Neoptera</taxon>
        <taxon>Paraneoptera</taxon>
        <taxon>Psocodea</taxon>
        <taxon>Troctomorpha</taxon>
        <taxon>Phthiraptera</taxon>
        <taxon>Anoplura</taxon>
        <taxon>Pediculidae</taxon>
        <taxon>Pediculus</taxon>
    </lineage>
</organism>
<dbReference type="InterPro" id="IPR051376">
    <property type="entry name" value="CWC25_splicing_factor"/>
</dbReference>
<feature type="region of interest" description="Disordered" evidence="8">
    <location>
        <begin position="179"/>
        <end position="452"/>
    </location>
</feature>
<evidence type="ECO:0000256" key="5">
    <source>
        <dbReference type="ARBA" id="ARBA00023054"/>
    </source>
</evidence>
<dbReference type="VEuPathDB" id="VectorBase:PHUM163730"/>
<dbReference type="EMBL" id="DS235123">
    <property type="protein sequence ID" value="EEB12191.1"/>
    <property type="molecule type" value="Genomic_DNA"/>
</dbReference>
<dbReference type="GO" id="GO:0005684">
    <property type="term" value="C:U2-type spliceosomal complex"/>
    <property type="evidence" value="ECO:0007669"/>
    <property type="project" value="TreeGrafter"/>
</dbReference>
<keyword evidence="6" id="KW-0508">mRNA splicing</keyword>
<feature type="compositionally biased region" description="Basic residues" evidence="8">
    <location>
        <begin position="138"/>
        <end position="150"/>
    </location>
</feature>
<dbReference type="GeneID" id="8236583"/>
<sequence>MDDTEKRKVAELLKEMRSTNNDGNESATTESRLNWMYKGPLDTINREEYLLGKSIDKSFEVLNFGGDIENSGTNIPKRLLQKTENTEQVDIAKKILEDPLYAIRQKELEARKQLLNNPVKLKQIKQMLLKKHQDSKSHKNHKKSSNKVKKLNLKIAKMLKKFSDDEKQKALKVILKPRSLSSSSDSLTGEKSKNNSLKKKKKKKKYSLNDSDSSTQSSISSDSASSSSSSSSSSNEEYFENCKNRKYEKKYKKRKSEKTRKRKYESTSSDSDSSKNMKDDKKDCNETRNKNKIDKNEVARKGRSDDYKSDSSNNKNTEKNKIDNYGLMMPDGSSPISKKKYSTPPRYEKPVENKVKPDFHKESKPLSEKEKKRKLKEMMEDAKIRKKEREKSMAHHRKIEAEEEKLENYDDDFMRRQISQLTSRNTMADRIKANKNNIQRSNNSMNSSFMKR</sequence>
<dbReference type="InterPro" id="IPR022209">
    <property type="entry name" value="CWC25"/>
</dbReference>
<dbReference type="AlphaFoldDB" id="E0VFN5"/>
<dbReference type="InParanoid" id="E0VFN5"/>
<reference evidence="9" key="1">
    <citation type="submission" date="2007-04" db="EMBL/GenBank/DDBJ databases">
        <title>Annotation of Pediculus humanus corporis strain USDA.</title>
        <authorList>
            <person name="Kirkness E."/>
            <person name="Hannick L."/>
            <person name="Hass B."/>
            <person name="Bruggner R."/>
            <person name="Lawson D."/>
            <person name="Bidwell S."/>
            <person name="Joardar V."/>
            <person name="Caler E."/>
            <person name="Walenz B."/>
            <person name="Inman J."/>
            <person name="Schobel S."/>
            <person name="Galinsky K."/>
            <person name="Amedeo P."/>
            <person name="Strausberg R."/>
        </authorList>
    </citation>
    <scope>NUCLEOTIDE SEQUENCE</scope>
    <source>
        <strain>USDA</strain>
    </source>
</reference>
<evidence type="ECO:0000313" key="10">
    <source>
        <dbReference type="EnsemblMetazoa" id="PHUM163730-PA"/>
    </source>
</evidence>
<keyword evidence="9" id="KW-0436">Ligase</keyword>
<proteinExistence type="inferred from homology"/>
<feature type="compositionally biased region" description="Basic and acidic residues" evidence="8">
    <location>
        <begin position="346"/>
        <end position="393"/>
    </location>
</feature>
<feature type="compositionally biased region" description="Basic and acidic residues" evidence="8">
    <location>
        <begin position="272"/>
        <end position="309"/>
    </location>
</feature>
<evidence type="ECO:0000256" key="4">
    <source>
        <dbReference type="ARBA" id="ARBA00022728"/>
    </source>
</evidence>
<keyword evidence="3" id="KW-0507">mRNA processing</keyword>
<evidence type="ECO:0000256" key="1">
    <source>
        <dbReference type="ARBA" id="ARBA00004123"/>
    </source>
</evidence>
<feature type="compositionally biased region" description="Basic residues" evidence="8">
    <location>
        <begin position="246"/>
        <end position="263"/>
    </location>
</feature>
<feature type="compositionally biased region" description="Polar residues" evidence="8">
    <location>
        <begin position="434"/>
        <end position="452"/>
    </location>
</feature>
<dbReference type="PANTHER" id="PTHR16196:SF0">
    <property type="entry name" value="PRE-MRNA-SPLICING FACTOR CWC25 HOMOLOG"/>
    <property type="match status" value="1"/>
</dbReference>
<keyword evidence="4" id="KW-0747">Spliceosome</keyword>
<feature type="compositionally biased region" description="Polar residues" evidence="8">
    <location>
        <begin position="417"/>
        <end position="426"/>
    </location>
</feature>
<dbReference type="EnsemblMetazoa" id="PHUM163730-RA">
    <property type="protein sequence ID" value="PHUM163730-PA"/>
    <property type="gene ID" value="PHUM163730"/>
</dbReference>
<keyword evidence="7" id="KW-0539">Nucleus</keyword>
<feature type="compositionally biased region" description="Basic and acidic residues" evidence="8">
    <location>
        <begin position="406"/>
        <end position="415"/>
    </location>
</feature>
<dbReference type="EMBL" id="AAZO01001914">
    <property type="status" value="NOT_ANNOTATED_CDS"/>
    <property type="molecule type" value="Genomic_DNA"/>
</dbReference>
<gene>
    <name evidence="10" type="primary">8236583</name>
    <name evidence="9" type="ORF">Phum_PHUM163730</name>
</gene>
<dbReference type="OrthoDB" id="21123at2759"/>
<dbReference type="RefSeq" id="XP_002424929.1">
    <property type="nucleotide sequence ID" value="XM_002424884.1"/>
</dbReference>
<dbReference type="PANTHER" id="PTHR16196">
    <property type="entry name" value="CELL CYCLE CONTROL PROTEIN CWF25"/>
    <property type="match status" value="1"/>
</dbReference>
<dbReference type="STRING" id="121224.E0VFN5"/>
<comment type="subcellular location">
    <subcellularLocation>
        <location evidence="1">Nucleus</location>
    </subcellularLocation>
</comment>
<dbReference type="CTD" id="8236583"/>
<dbReference type="GO" id="GO:0016874">
    <property type="term" value="F:ligase activity"/>
    <property type="evidence" value="ECO:0007669"/>
    <property type="project" value="UniProtKB-KW"/>
</dbReference>
<reference evidence="10" key="3">
    <citation type="submission" date="2021-02" db="UniProtKB">
        <authorList>
            <consortium name="EnsemblMetazoa"/>
        </authorList>
    </citation>
    <scope>IDENTIFICATION</scope>
    <source>
        <strain evidence="10">USDA</strain>
    </source>
</reference>
<keyword evidence="11" id="KW-1185">Reference proteome</keyword>
<dbReference type="HOGENOM" id="CLU_025093_1_1_1"/>
<comment type="similarity">
    <text evidence="2">Belongs to the CWC25 family.</text>
</comment>
<evidence type="ECO:0000256" key="2">
    <source>
        <dbReference type="ARBA" id="ARBA00006695"/>
    </source>
</evidence>
<evidence type="ECO:0000256" key="6">
    <source>
        <dbReference type="ARBA" id="ARBA00023187"/>
    </source>
</evidence>
<evidence type="ECO:0000256" key="7">
    <source>
        <dbReference type="ARBA" id="ARBA00023242"/>
    </source>
</evidence>
<evidence type="ECO:0000313" key="11">
    <source>
        <dbReference type="Proteomes" id="UP000009046"/>
    </source>
</evidence>
<dbReference type="GO" id="GO:0000398">
    <property type="term" value="P:mRNA splicing, via spliceosome"/>
    <property type="evidence" value="ECO:0007669"/>
    <property type="project" value="TreeGrafter"/>
</dbReference>
<keyword evidence="5" id="KW-0175">Coiled coil</keyword>
<evidence type="ECO:0000256" key="3">
    <source>
        <dbReference type="ARBA" id="ARBA00022664"/>
    </source>
</evidence>
<name>E0VFN5_PEDHC</name>
<dbReference type="OMA" id="MYDKPDK"/>
<reference evidence="9" key="2">
    <citation type="submission" date="2007-04" db="EMBL/GenBank/DDBJ databases">
        <title>The genome of the human body louse.</title>
        <authorList>
            <consortium name="The Human Body Louse Genome Consortium"/>
            <person name="Kirkness E."/>
            <person name="Walenz B."/>
            <person name="Hass B."/>
            <person name="Bruggner R."/>
            <person name="Strausberg R."/>
        </authorList>
    </citation>
    <scope>NUCLEOTIDE SEQUENCE</scope>
    <source>
        <strain>USDA</strain>
    </source>
</reference>
<dbReference type="KEGG" id="phu:Phum_PHUM163730"/>
<evidence type="ECO:0000256" key="8">
    <source>
        <dbReference type="SAM" id="MobiDB-lite"/>
    </source>
</evidence>
<dbReference type="eggNOG" id="KOG3869">
    <property type="taxonomic scope" value="Eukaryota"/>
</dbReference>
<dbReference type="Proteomes" id="UP000009046">
    <property type="component" value="Unassembled WGS sequence"/>
</dbReference>
<feature type="compositionally biased region" description="Basic residues" evidence="8">
    <location>
        <begin position="196"/>
        <end position="206"/>
    </location>
</feature>
<feature type="compositionally biased region" description="Low complexity" evidence="8">
    <location>
        <begin position="208"/>
        <end position="234"/>
    </location>
</feature>
<feature type="region of interest" description="Disordered" evidence="8">
    <location>
        <begin position="130"/>
        <end position="150"/>
    </location>
</feature>
<dbReference type="FunCoup" id="E0VFN5">
    <property type="interactions" value="593"/>
</dbReference>
<evidence type="ECO:0000313" key="9">
    <source>
        <dbReference type="EMBL" id="EEB12191.1"/>
    </source>
</evidence>